<keyword evidence="3 6" id="KW-0378">Hydrolase</keyword>
<dbReference type="RefSeq" id="WP_186640264.1">
    <property type="nucleotide sequence ID" value="NZ_JACOAF010000041.1"/>
</dbReference>
<dbReference type="InterPro" id="IPR006710">
    <property type="entry name" value="Glyco_hydro_43"/>
</dbReference>
<keyword evidence="5 6" id="KW-0326">Glycosidase</keyword>
<keyword evidence="2" id="KW-0858">Xylan degradation</keyword>
<comment type="caution">
    <text evidence="8">The sequence shown here is derived from an EMBL/GenBank/DDBJ whole genome shotgun (WGS) entry which is preliminary data.</text>
</comment>
<dbReference type="InterPro" id="IPR052176">
    <property type="entry name" value="Glycosyl_Hydrlase_43_Enz"/>
</dbReference>
<accession>A0ABR6VXN7</accession>
<sequence>MMRFSKNIAKTALLLFLLGASFSSALAQKGLISNPIMKGYFADPSLVKEKDTYYIYATIDPWGGEELAVFETKDFKTFTQRHLNWPTKKACTSPTSSGAMVWAPAVRKAPNGKYYMYVSVGSEIWAGVSNSPLGPWKNAKADNTPLVAAKDFPQVHNIDADLFIDEDGSAYLYWGSGFNWVNGHCMAVKLKKDMVTFDGTPKDVTPPHYFEGPHMIKRNGKYYLMFSEGKAIDATYRVGYAVGNTPFGPFTPGENSPILTTSSDSTTYGPGHHTVFREKGQDYILYHRIFPQKAEYVLRQLCLDSLNYSPTGALLKINPTGVAPFTQSKAQKSR</sequence>
<dbReference type="InterPro" id="IPR023296">
    <property type="entry name" value="Glyco_hydro_beta-prop_sf"/>
</dbReference>
<name>A0ABR6VXN7_9BACT</name>
<evidence type="ECO:0000313" key="8">
    <source>
        <dbReference type="EMBL" id="MBC3541416.1"/>
    </source>
</evidence>
<evidence type="ECO:0000256" key="3">
    <source>
        <dbReference type="ARBA" id="ARBA00022801"/>
    </source>
</evidence>
<evidence type="ECO:0000256" key="2">
    <source>
        <dbReference type="ARBA" id="ARBA00022651"/>
    </source>
</evidence>
<keyword evidence="9" id="KW-1185">Reference proteome</keyword>
<dbReference type="SUPFAM" id="SSF75005">
    <property type="entry name" value="Arabinanase/levansucrase/invertase"/>
    <property type="match status" value="1"/>
</dbReference>
<dbReference type="Proteomes" id="UP000659698">
    <property type="component" value="Unassembled WGS sequence"/>
</dbReference>
<evidence type="ECO:0000256" key="1">
    <source>
        <dbReference type="ARBA" id="ARBA00009865"/>
    </source>
</evidence>
<proteinExistence type="inferred from homology"/>
<feature type="chain" id="PRO_5046382972" evidence="7">
    <location>
        <begin position="28"/>
        <end position="334"/>
    </location>
</feature>
<protein>
    <submittedName>
        <fullName evidence="8">Family 43 glycosylhydrolase</fullName>
    </submittedName>
</protein>
<dbReference type="PANTHER" id="PTHR43772:SF2">
    <property type="entry name" value="PUTATIVE (AFU_ORTHOLOGUE AFUA_2G04480)-RELATED"/>
    <property type="match status" value="1"/>
</dbReference>
<organism evidence="8 9">
    <name type="scientific">Rufibacter sediminis</name>
    <dbReference type="NCBI Taxonomy" id="2762756"/>
    <lineage>
        <taxon>Bacteria</taxon>
        <taxon>Pseudomonadati</taxon>
        <taxon>Bacteroidota</taxon>
        <taxon>Cytophagia</taxon>
        <taxon>Cytophagales</taxon>
        <taxon>Hymenobacteraceae</taxon>
        <taxon>Rufibacter</taxon>
    </lineage>
</organism>
<dbReference type="CDD" id="cd18608">
    <property type="entry name" value="GH43_F5-8_typeC-like"/>
    <property type="match status" value="1"/>
</dbReference>
<evidence type="ECO:0000313" key="9">
    <source>
        <dbReference type="Proteomes" id="UP000659698"/>
    </source>
</evidence>
<keyword evidence="7" id="KW-0732">Signal</keyword>
<keyword evidence="2" id="KW-0624">Polysaccharide degradation</keyword>
<keyword evidence="4" id="KW-0119">Carbohydrate metabolism</keyword>
<evidence type="ECO:0000256" key="4">
    <source>
        <dbReference type="ARBA" id="ARBA00023277"/>
    </source>
</evidence>
<reference evidence="8 9" key="1">
    <citation type="journal article" date="2019" name="Int. J. Syst. Evol. Microbiol.">
        <title>Rufibacter sediminis sp. nov., isolated from freshwater lake sediment.</title>
        <authorList>
            <person name="Qu J.H."/>
            <person name="Zhang L.J."/>
            <person name="Fu Y.H."/>
            <person name="Li H.F."/>
        </authorList>
    </citation>
    <scope>NUCLEOTIDE SEQUENCE [LARGE SCALE GENOMIC DNA]</scope>
    <source>
        <strain evidence="8 9">H-1</strain>
    </source>
</reference>
<comment type="similarity">
    <text evidence="1 6">Belongs to the glycosyl hydrolase 43 family.</text>
</comment>
<dbReference type="PANTHER" id="PTHR43772">
    <property type="entry name" value="ENDO-1,4-BETA-XYLANASE"/>
    <property type="match status" value="1"/>
</dbReference>
<dbReference type="Gene3D" id="2.115.10.20">
    <property type="entry name" value="Glycosyl hydrolase domain, family 43"/>
    <property type="match status" value="1"/>
</dbReference>
<evidence type="ECO:0000256" key="5">
    <source>
        <dbReference type="ARBA" id="ARBA00023295"/>
    </source>
</evidence>
<evidence type="ECO:0000256" key="6">
    <source>
        <dbReference type="RuleBase" id="RU361187"/>
    </source>
</evidence>
<dbReference type="EMBL" id="JACOAF010000041">
    <property type="protein sequence ID" value="MBC3541416.1"/>
    <property type="molecule type" value="Genomic_DNA"/>
</dbReference>
<feature type="signal peptide" evidence="7">
    <location>
        <begin position="1"/>
        <end position="27"/>
    </location>
</feature>
<evidence type="ECO:0000256" key="7">
    <source>
        <dbReference type="SAM" id="SignalP"/>
    </source>
</evidence>
<dbReference type="Pfam" id="PF04616">
    <property type="entry name" value="Glyco_hydro_43"/>
    <property type="match status" value="1"/>
</dbReference>
<gene>
    <name evidence="8" type="ORF">H7U12_17105</name>
</gene>